<keyword evidence="1 6" id="KW-0768">Sushi</keyword>
<evidence type="ECO:0000256" key="3">
    <source>
        <dbReference type="ARBA" id="ARBA00022737"/>
    </source>
</evidence>
<dbReference type="Pfam" id="PF07699">
    <property type="entry name" value="Ephrin_rec_like"/>
    <property type="match status" value="1"/>
</dbReference>
<dbReference type="InterPro" id="IPR018097">
    <property type="entry name" value="EGF_Ca-bd_CS"/>
</dbReference>
<dbReference type="HOGENOM" id="CLU_011107_0_0_1"/>
<evidence type="ECO:0000256" key="6">
    <source>
        <dbReference type="PROSITE-ProRule" id="PRU00302"/>
    </source>
</evidence>
<keyword evidence="4 6" id="KW-1015">Disulfide bond</keyword>
<name>R7VL17_CAPTE</name>
<dbReference type="InterPro" id="IPR036383">
    <property type="entry name" value="TSP1_rpt_sf"/>
</dbReference>
<dbReference type="OMA" id="PRIMHEM"/>
<dbReference type="Pfam" id="PF00084">
    <property type="entry name" value="Sushi"/>
    <property type="match status" value="4"/>
</dbReference>
<dbReference type="CDD" id="cd00033">
    <property type="entry name" value="CCP"/>
    <property type="match status" value="5"/>
</dbReference>
<dbReference type="SMART" id="SM00209">
    <property type="entry name" value="TSP1"/>
    <property type="match status" value="1"/>
</dbReference>
<dbReference type="InterPro" id="IPR000742">
    <property type="entry name" value="EGF"/>
</dbReference>
<accession>R7VL17</accession>
<feature type="disulfide bond" evidence="6">
    <location>
        <begin position="184"/>
        <end position="211"/>
    </location>
</feature>
<dbReference type="PROSITE" id="PS50923">
    <property type="entry name" value="SUSHI"/>
    <property type="match status" value="5"/>
</dbReference>
<dbReference type="InterPro" id="IPR000436">
    <property type="entry name" value="Sushi_SCR_CCP_dom"/>
</dbReference>
<keyword evidence="10" id="KW-1185">Reference proteome</keyword>
<dbReference type="Gene3D" id="2.10.70.10">
    <property type="entry name" value="Complement Module, domain 1"/>
    <property type="match status" value="5"/>
</dbReference>
<feature type="non-terminal residue" evidence="8">
    <location>
        <position position="749"/>
    </location>
</feature>
<feature type="domain" description="Sushi" evidence="7">
    <location>
        <begin position="396"/>
        <end position="454"/>
    </location>
</feature>
<feature type="domain" description="Sushi" evidence="7">
    <location>
        <begin position="214"/>
        <end position="285"/>
    </location>
</feature>
<evidence type="ECO:0000313" key="9">
    <source>
        <dbReference type="EnsemblMetazoa" id="CapteP190824"/>
    </source>
</evidence>
<reference evidence="8 10" key="2">
    <citation type="journal article" date="2013" name="Nature">
        <title>Insights into bilaterian evolution from three spiralian genomes.</title>
        <authorList>
            <person name="Simakov O."/>
            <person name="Marletaz F."/>
            <person name="Cho S.J."/>
            <person name="Edsinger-Gonzales E."/>
            <person name="Havlak P."/>
            <person name="Hellsten U."/>
            <person name="Kuo D.H."/>
            <person name="Larsson T."/>
            <person name="Lv J."/>
            <person name="Arendt D."/>
            <person name="Savage R."/>
            <person name="Osoegawa K."/>
            <person name="de Jong P."/>
            <person name="Grimwood J."/>
            <person name="Chapman J.A."/>
            <person name="Shapiro H."/>
            <person name="Aerts A."/>
            <person name="Otillar R.P."/>
            <person name="Terry A.Y."/>
            <person name="Boore J.L."/>
            <person name="Grigoriev I.V."/>
            <person name="Lindberg D.R."/>
            <person name="Seaver E.C."/>
            <person name="Weisblat D.A."/>
            <person name="Putnam N.H."/>
            <person name="Rokhsar D.S."/>
        </authorList>
    </citation>
    <scope>NUCLEOTIDE SEQUENCE</scope>
    <source>
        <strain evidence="8 10">I ESC-2004</strain>
    </source>
</reference>
<dbReference type="EMBL" id="KB292244">
    <property type="protein sequence ID" value="ELU17886.1"/>
    <property type="molecule type" value="Genomic_DNA"/>
</dbReference>
<feature type="disulfide bond" evidence="6">
    <location>
        <begin position="314"/>
        <end position="341"/>
    </location>
</feature>
<reference evidence="9" key="3">
    <citation type="submission" date="2015-06" db="UniProtKB">
        <authorList>
            <consortium name="EnsemblMetazoa"/>
        </authorList>
    </citation>
    <scope>IDENTIFICATION</scope>
</reference>
<dbReference type="STRING" id="283909.R7VL17"/>
<evidence type="ECO:0000256" key="4">
    <source>
        <dbReference type="ARBA" id="ARBA00023157"/>
    </source>
</evidence>
<dbReference type="SUPFAM" id="SSF82895">
    <property type="entry name" value="TSP-1 type 1 repeat"/>
    <property type="match status" value="1"/>
</dbReference>
<feature type="domain" description="Sushi" evidence="7">
    <location>
        <begin position="92"/>
        <end position="151"/>
    </location>
</feature>
<organism evidence="8">
    <name type="scientific">Capitella teleta</name>
    <name type="common">Polychaete worm</name>
    <dbReference type="NCBI Taxonomy" id="283909"/>
    <lineage>
        <taxon>Eukaryota</taxon>
        <taxon>Metazoa</taxon>
        <taxon>Spiralia</taxon>
        <taxon>Lophotrochozoa</taxon>
        <taxon>Annelida</taxon>
        <taxon>Polychaeta</taxon>
        <taxon>Sedentaria</taxon>
        <taxon>Scolecida</taxon>
        <taxon>Capitellidae</taxon>
        <taxon>Capitella</taxon>
    </lineage>
</organism>
<reference evidence="10" key="1">
    <citation type="submission" date="2012-12" db="EMBL/GenBank/DDBJ databases">
        <authorList>
            <person name="Hellsten U."/>
            <person name="Grimwood J."/>
            <person name="Chapman J.A."/>
            <person name="Shapiro H."/>
            <person name="Aerts A."/>
            <person name="Otillar R.P."/>
            <person name="Terry A.Y."/>
            <person name="Boore J.L."/>
            <person name="Simakov O."/>
            <person name="Marletaz F."/>
            <person name="Cho S.-J."/>
            <person name="Edsinger-Gonzales E."/>
            <person name="Havlak P."/>
            <person name="Kuo D.-H."/>
            <person name="Larsson T."/>
            <person name="Lv J."/>
            <person name="Arendt D."/>
            <person name="Savage R."/>
            <person name="Osoegawa K."/>
            <person name="de Jong P."/>
            <person name="Lindberg D.R."/>
            <person name="Seaver E.C."/>
            <person name="Weisblat D.A."/>
            <person name="Putnam N.H."/>
            <person name="Grigoriev I.V."/>
            <person name="Rokhsar D.S."/>
        </authorList>
    </citation>
    <scope>NUCLEOTIDE SEQUENCE</scope>
    <source>
        <strain evidence="10">I ESC-2004</strain>
    </source>
</reference>
<evidence type="ECO:0000256" key="2">
    <source>
        <dbReference type="ARBA" id="ARBA00022729"/>
    </source>
</evidence>
<proteinExistence type="predicted"/>
<evidence type="ECO:0000259" key="7">
    <source>
        <dbReference type="PROSITE" id="PS50923"/>
    </source>
</evidence>
<dbReference type="Gene3D" id="2.20.100.10">
    <property type="entry name" value="Thrombospondin type-1 (TSP1) repeat"/>
    <property type="match status" value="1"/>
</dbReference>
<dbReference type="InterPro" id="IPR001881">
    <property type="entry name" value="EGF-like_Ca-bd_dom"/>
</dbReference>
<dbReference type="InterPro" id="IPR011641">
    <property type="entry name" value="Tyr-kin_ephrin_A/B_rcpt-like"/>
</dbReference>
<dbReference type="InterPro" id="IPR000884">
    <property type="entry name" value="TSP1_rpt"/>
</dbReference>
<dbReference type="Proteomes" id="UP000014760">
    <property type="component" value="Unassembled WGS sequence"/>
</dbReference>
<dbReference type="InterPro" id="IPR035976">
    <property type="entry name" value="Sushi/SCR/CCP_sf"/>
</dbReference>
<dbReference type="OrthoDB" id="9991441at2759"/>
<feature type="domain" description="Sushi" evidence="7">
    <location>
        <begin position="286"/>
        <end position="343"/>
    </location>
</feature>
<dbReference type="PROSITE" id="PS00022">
    <property type="entry name" value="EGF_1"/>
    <property type="match status" value="1"/>
</dbReference>
<evidence type="ECO:0000256" key="1">
    <source>
        <dbReference type="ARBA" id="ARBA00022659"/>
    </source>
</evidence>
<dbReference type="PROSITE" id="PS01187">
    <property type="entry name" value="EGF_CA"/>
    <property type="match status" value="1"/>
</dbReference>
<dbReference type="Gene3D" id="2.10.50.10">
    <property type="entry name" value="Tumor Necrosis Factor Receptor, subunit A, domain 2"/>
    <property type="match status" value="1"/>
</dbReference>
<dbReference type="SMART" id="SM00032">
    <property type="entry name" value="CCP"/>
    <property type="match status" value="6"/>
</dbReference>
<dbReference type="SMART" id="SM00179">
    <property type="entry name" value="EGF_CA"/>
    <property type="match status" value="1"/>
</dbReference>
<dbReference type="AlphaFoldDB" id="R7VL17"/>
<dbReference type="Pfam" id="PF00090">
    <property type="entry name" value="TSP_1"/>
    <property type="match status" value="1"/>
</dbReference>
<dbReference type="PANTHER" id="PTHR46393">
    <property type="entry name" value="SUSHI DOMAIN-CONTAINING PROTEIN"/>
    <property type="match status" value="1"/>
</dbReference>
<keyword evidence="2" id="KW-0732">Signal</keyword>
<comment type="caution">
    <text evidence="6">Lacks conserved residue(s) required for the propagation of feature annotation.</text>
</comment>
<dbReference type="Gene3D" id="2.10.25.10">
    <property type="entry name" value="Laminin"/>
    <property type="match status" value="1"/>
</dbReference>
<keyword evidence="5" id="KW-0325">Glycoprotein</keyword>
<evidence type="ECO:0000313" key="10">
    <source>
        <dbReference type="Proteomes" id="UP000014760"/>
    </source>
</evidence>
<dbReference type="EnsemblMetazoa" id="CapteT190824">
    <property type="protein sequence ID" value="CapteP190824"/>
    <property type="gene ID" value="CapteG190824"/>
</dbReference>
<sequence>MERIRIDFCYDRCVTEWSQWSSCSAECGGGTRTRSRRIDEEDYCKGLPNTKRNELLQSAPCNPVCEHGATRLEQGGCLCPPGRTGTCCHTEITCNYPGRPMNGDLEMMQPLVYGRIISFSCDEGYVMTDGDIDIVCNGQGKWNGTKPTCTAKMVGQAIAMGMKSCTHVILATNLLVLQIIHYSCSEGYRLRGSSQSTCLSNGKWSGNTRECDPIWCEPPIEPVNGKLLPPKSKYYYGQAVGFSCEPGFIMEGVQKLRCRERGPDSPVVIGSGGGEWNGEAPTCTAVSCGDPGPPQNGAKDGSIFYFPHSVVFSCYAGYILQGASEVQCTEGGTWSAPPPACIPCPKNTYKNNGRLDTECLACPPNSHTVTAASTSQAQCLCDQGYRSDENGVCREVRCPILSAVEHGNLASCDNVMGSVCEMTCEDGYILSSGSGKRQCLGDGSWSGSQPRCQPCGMNTYKEEGGNVCLPCPLHSHTNAVAQQKGDAGGPCEDVDECAANSGRGDCEDTCKNLDGGYECSCTTVPVDKTCTNLTTDDAPENGGLVCHWYREQNSQYCSLRCNDGYEFFSGINKYETCGATTGYEWSFEVRNETIPDCYEEYFPGFRLEADAFYFVRKCKDLTPSEQDDVKKTFAAVLDDNQVCKLRGTKLCNLDNFGIICGNETLRRRKRSTDGQEYDEEVSEVKIQLEVRGNKVLDSSTEANRICALLRIPRSRCTVRIATEAYKRYLKAAVMFSGNQLKSLFRRPER</sequence>
<dbReference type="EMBL" id="AMQN01016624">
    <property type="status" value="NOT_ANNOTATED_CDS"/>
    <property type="molecule type" value="Genomic_DNA"/>
</dbReference>
<dbReference type="SMART" id="SM01411">
    <property type="entry name" value="Ephrin_rec_like"/>
    <property type="match status" value="2"/>
</dbReference>
<feature type="domain" description="Sushi" evidence="7">
    <location>
        <begin position="163"/>
        <end position="213"/>
    </location>
</feature>
<dbReference type="PANTHER" id="PTHR46393:SF7">
    <property type="entry name" value="COMPLEMENT C2"/>
    <property type="match status" value="1"/>
</dbReference>
<keyword evidence="3" id="KW-0677">Repeat</keyword>
<gene>
    <name evidence="8" type="ORF">CAPTEDRAFT_190824</name>
</gene>
<dbReference type="PROSITE" id="PS50092">
    <property type="entry name" value="TSP1"/>
    <property type="match status" value="1"/>
</dbReference>
<evidence type="ECO:0000313" key="8">
    <source>
        <dbReference type="EMBL" id="ELU17886.1"/>
    </source>
</evidence>
<dbReference type="SUPFAM" id="SSF57535">
    <property type="entry name" value="Complement control module/SCR domain"/>
    <property type="match status" value="5"/>
</dbReference>
<protein>
    <recommendedName>
        <fullName evidence="7">Sushi domain-containing protein</fullName>
    </recommendedName>
</protein>
<dbReference type="GO" id="GO:0005509">
    <property type="term" value="F:calcium ion binding"/>
    <property type="evidence" value="ECO:0007669"/>
    <property type="project" value="InterPro"/>
</dbReference>
<evidence type="ECO:0000256" key="5">
    <source>
        <dbReference type="ARBA" id="ARBA00023180"/>
    </source>
</evidence>